<feature type="domain" description="LysM" evidence="3">
    <location>
        <begin position="203"/>
        <end position="247"/>
    </location>
</feature>
<evidence type="ECO:0000313" key="5">
    <source>
        <dbReference type="Proteomes" id="UP000000539"/>
    </source>
</evidence>
<dbReference type="PANTHER" id="PTHR20932:SF2">
    <property type="entry name" value="AND PUTATIVE PEPTIDOGLYCAN-BINDING DOMAIN-CONTAINING PROTEIN 1-RELATED"/>
    <property type="match status" value="1"/>
</dbReference>
<evidence type="ECO:0000313" key="4">
    <source>
        <dbReference type="Ensembl" id="ENSGALP00010042688.1"/>
    </source>
</evidence>
<dbReference type="Pfam" id="PF01476">
    <property type="entry name" value="LysM"/>
    <property type="match status" value="1"/>
</dbReference>
<feature type="region of interest" description="Disordered" evidence="2">
    <location>
        <begin position="252"/>
        <end position="274"/>
    </location>
</feature>
<dbReference type="PANTHER" id="PTHR20932">
    <property type="entry name" value="LYSM AND PUTATIVE PEPTIDOGLYCAN-BINDING DOMAIN-CONTAINING PROTEIN"/>
    <property type="match status" value="1"/>
</dbReference>
<evidence type="ECO:0000256" key="2">
    <source>
        <dbReference type="SAM" id="MobiDB-lite"/>
    </source>
</evidence>
<dbReference type="Gene3D" id="3.10.350.10">
    <property type="entry name" value="LysM domain"/>
    <property type="match status" value="1"/>
</dbReference>
<dbReference type="Proteomes" id="UP000000539">
    <property type="component" value="Chromosome 25"/>
</dbReference>
<reference evidence="4" key="3">
    <citation type="submission" date="2025-09" db="UniProtKB">
        <authorList>
            <consortium name="Ensembl"/>
        </authorList>
    </citation>
    <scope>IDENTIFICATION</scope>
    <source>
        <strain evidence="4">broiler</strain>
    </source>
</reference>
<dbReference type="SMART" id="SM00257">
    <property type="entry name" value="LysM"/>
    <property type="match status" value="1"/>
</dbReference>
<keyword evidence="5" id="KW-1185">Reference proteome</keyword>
<dbReference type="CDD" id="cd00118">
    <property type="entry name" value="LysM"/>
    <property type="match status" value="1"/>
</dbReference>
<dbReference type="InterPro" id="IPR036779">
    <property type="entry name" value="LysM_dom_sf"/>
</dbReference>
<proteinExistence type="predicted"/>
<dbReference type="AlphaFoldDB" id="A0A8V1AL94"/>
<feature type="compositionally biased region" description="Low complexity" evidence="2">
    <location>
        <begin position="261"/>
        <end position="274"/>
    </location>
</feature>
<name>A0A8V1AL94_CHICK</name>
<dbReference type="SUPFAM" id="SSF54106">
    <property type="entry name" value="LysM domain"/>
    <property type="match status" value="1"/>
</dbReference>
<evidence type="ECO:0000259" key="3">
    <source>
        <dbReference type="PROSITE" id="PS51782"/>
    </source>
</evidence>
<dbReference type="InterPro" id="IPR045030">
    <property type="entry name" value="LYSM1-4"/>
</dbReference>
<organism evidence="4 5">
    <name type="scientific">Gallus gallus</name>
    <name type="common">Chicken</name>
    <dbReference type="NCBI Taxonomy" id="9031"/>
    <lineage>
        <taxon>Eukaryota</taxon>
        <taxon>Metazoa</taxon>
        <taxon>Chordata</taxon>
        <taxon>Craniata</taxon>
        <taxon>Vertebrata</taxon>
        <taxon>Euteleostomi</taxon>
        <taxon>Archelosauria</taxon>
        <taxon>Archosauria</taxon>
        <taxon>Dinosauria</taxon>
        <taxon>Saurischia</taxon>
        <taxon>Theropoda</taxon>
        <taxon>Coelurosauria</taxon>
        <taxon>Aves</taxon>
        <taxon>Neognathae</taxon>
        <taxon>Galloanserae</taxon>
        <taxon>Galliformes</taxon>
        <taxon>Phasianidae</taxon>
        <taxon>Phasianinae</taxon>
        <taxon>Gallus</taxon>
    </lineage>
</organism>
<reference evidence="4" key="2">
    <citation type="submission" date="2025-08" db="UniProtKB">
        <authorList>
            <consortium name="Ensembl"/>
        </authorList>
    </citation>
    <scope>IDENTIFICATION</scope>
    <source>
        <strain evidence="4">broiler</strain>
    </source>
</reference>
<feature type="compositionally biased region" description="Low complexity" evidence="2">
    <location>
        <begin position="97"/>
        <end position="109"/>
    </location>
</feature>
<accession>A0A8V1AL94</accession>
<feature type="region of interest" description="Disordered" evidence="2">
    <location>
        <begin position="28"/>
        <end position="127"/>
    </location>
</feature>
<feature type="region of interest" description="Disordered" evidence="2">
    <location>
        <begin position="169"/>
        <end position="210"/>
    </location>
</feature>
<gene>
    <name evidence="4" type="primary">LYSMD1</name>
</gene>
<evidence type="ECO:0000256" key="1">
    <source>
        <dbReference type="ARBA" id="ARBA00040996"/>
    </source>
</evidence>
<reference evidence="4" key="1">
    <citation type="submission" date="2020-11" db="EMBL/GenBank/DDBJ databases">
        <title>Gallus gallus (Chicken) genome, bGalGal1, GRCg7b, maternal haplotype autosomes + Z &amp; W.</title>
        <authorList>
            <person name="Warren W."/>
            <person name="Formenti G."/>
            <person name="Fedrigo O."/>
            <person name="Haase B."/>
            <person name="Mountcastle J."/>
            <person name="Balacco J."/>
            <person name="Tracey A."/>
            <person name="Schneider V."/>
            <person name="Okimoto R."/>
            <person name="Cheng H."/>
            <person name="Hawken R."/>
            <person name="Howe K."/>
            <person name="Jarvis E.D."/>
        </authorList>
    </citation>
    <scope>NUCLEOTIDE SEQUENCE [LARGE SCALE GENOMIC DNA]</scope>
    <source>
        <strain evidence="4">Broiler</strain>
    </source>
</reference>
<dbReference type="InterPro" id="IPR018392">
    <property type="entry name" value="LysM"/>
</dbReference>
<protein>
    <recommendedName>
        <fullName evidence="1">LysM and putative peptidoglycan-binding domain-containing protein 1</fullName>
    </recommendedName>
</protein>
<dbReference type="OrthoDB" id="2107166at2759"/>
<sequence length="353" mass="36448">MGPRPSRAEGSPAAPRPTLWAQLPFTSRSSAAALRPPGCNWPTAPPRVSSARGRRGAVRASPAPQCAPVRGGTRPHPPPPVCQREPEGKRAGVGGLTCSTASCPASSPSRLKDMAAPSAAPPSPWGAPAVRFRVLRPVVPRADAGTNGERGAAEPRGTTGAVVLRRTSALGPEGRGTTTPSGLRAGPERGRGAAGRPAMAGGREHRVGPGDTLPGLALRYGVTMEQIKRANRLYTSDTIFLKPTLLIPPPGCPTEAPMGSAPSDPTTATAATTTAAPPHDLTATDFLRRLDADIGRSKAAVVEQRLRTGVPEAAVPLPPPGPSLRGPQLGAQPLTRTRRAAALRDTEDEIFTL</sequence>
<dbReference type="GeneTree" id="ENSGT00940000160002"/>
<dbReference type="PROSITE" id="PS51782">
    <property type="entry name" value="LYSM"/>
    <property type="match status" value="1"/>
</dbReference>
<dbReference type="Ensembl" id="ENSGALT00010069246.1">
    <property type="protein sequence ID" value="ENSGALP00010042688.1"/>
    <property type="gene ID" value="ENSGALG00010028594.1"/>
</dbReference>